<proteinExistence type="predicted"/>
<feature type="compositionally biased region" description="Low complexity" evidence="1">
    <location>
        <begin position="239"/>
        <end position="251"/>
    </location>
</feature>
<evidence type="ECO:0000313" key="2">
    <source>
        <dbReference type="EMBL" id="CAE8667888.1"/>
    </source>
</evidence>
<sequence length="251" mass="26768">QEPLAEKSCSELPPSPPRPSSSSLAAESRHYASSSSSSSPPPASQWRPLPAPWHKNNTTNNNSSNNNNSNNNNNNHTLSSSPAAHTAPAAHAAHPAYTAHRAQHCEPVAGTSRPLASGTSAVGLQEAFKIEACSPSKLEKQLRSELDALREELAQMEAGQFPPLECPPVQQQQQQHETSLEAAVGMPSVSEEAHVSRSKEKTSSTTPSTIKGHQKYRHQQSPQDPDGQDWGGEPEVRPAAAAATTTTTTTR</sequence>
<feature type="compositionally biased region" description="Basic and acidic residues" evidence="1">
    <location>
        <begin position="191"/>
        <end position="202"/>
    </location>
</feature>
<gene>
    <name evidence="2" type="ORF">PGLA2088_LOCUS16738</name>
</gene>
<accession>A0A813J9Z6</accession>
<evidence type="ECO:0000256" key="1">
    <source>
        <dbReference type="SAM" id="MobiDB-lite"/>
    </source>
</evidence>
<feature type="compositionally biased region" description="Low complexity" evidence="1">
    <location>
        <begin position="56"/>
        <end position="100"/>
    </location>
</feature>
<evidence type="ECO:0000313" key="3">
    <source>
        <dbReference type="Proteomes" id="UP000626109"/>
    </source>
</evidence>
<feature type="compositionally biased region" description="Low complexity" evidence="1">
    <location>
        <begin position="20"/>
        <end position="38"/>
    </location>
</feature>
<protein>
    <submittedName>
        <fullName evidence="2">Uncharacterized protein</fullName>
    </submittedName>
</protein>
<comment type="caution">
    <text evidence="2">The sequence shown here is derived from an EMBL/GenBank/DDBJ whole genome shotgun (WGS) entry which is preliminary data.</text>
</comment>
<reference evidence="2" key="1">
    <citation type="submission" date="2021-02" db="EMBL/GenBank/DDBJ databases">
        <authorList>
            <person name="Dougan E. K."/>
            <person name="Rhodes N."/>
            <person name="Thang M."/>
            <person name="Chan C."/>
        </authorList>
    </citation>
    <scope>NUCLEOTIDE SEQUENCE</scope>
</reference>
<dbReference type="AlphaFoldDB" id="A0A813J9Z6"/>
<feature type="region of interest" description="Disordered" evidence="1">
    <location>
        <begin position="153"/>
        <end position="251"/>
    </location>
</feature>
<dbReference type="EMBL" id="CAJNNW010021417">
    <property type="protein sequence ID" value="CAE8667888.1"/>
    <property type="molecule type" value="Genomic_DNA"/>
</dbReference>
<feature type="region of interest" description="Disordered" evidence="1">
    <location>
        <begin position="1"/>
        <end position="117"/>
    </location>
</feature>
<feature type="non-terminal residue" evidence="2">
    <location>
        <position position="1"/>
    </location>
</feature>
<name>A0A813J9Z6_POLGL</name>
<feature type="non-terminal residue" evidence="2">
    <location>
        <position position="251"/>
    </location>
</feature>
<organism evidence="2 3">
    <name type="scientific">Polarella glacialis</name>
    <name type="common">Dinoflagellate</name>
    <dbReference type="NCBI Taxonomy" id="89957"/>
    <lineage>
        <taxon>Eukaryota</taxon>
        <taxon>Sar</taxon>
        <taxon>Alveolata</taxon>
        <taxon>Dinophyceae</taxon>
        <taxon>Suessiales</taxon>
        <taxon>Suessiaceae</taxon>
        <taxon>Polarella</taxon>
    </lineage>
</organism>
<dbReference type="Proteomes" id="UP000626109">
    <property type="component" value="Unassembled WGS sequence"/>
</dbReference>